<protein>
    <recommendedName>
        <fullName evidence="3 12">Ribokinase</fullName>
        <shortName evidence="12">RK</shortName>
        <ecNumber evidence="2 12">2.7.1.15</ecNumber>
    </recommendedName>
</protein>
<dbReference type="STRING" id="683960.A0A1E3P9F1"/>
<evidence type="ECO:0000256" key="3">
    <source>
        <dbReference type="ARBA" id="ARBA00016943"/>
    </source>
</evidence>
<sequence length="336" mass="36462">MVQLTVVGSLNYDLVSYTERIPEAGETFAANSFETHIGGKGLNQTISLAKLSPHVEDSPIKVRIIGKVGDDQFGKELVDALKEQSVDVKDVEVIKDVRSGVAVIIVEKSTGENRILITAGANGETKYSTDELVNLFPPDSEREVVVFQNEIPGTIDTIKWLKENRAENIEVVYNPSPYSEISSEVIDKVDILVVNEGEALEIAKDILPREDYTNFKDMIKKDEVDGFLRLAIKLKAKINPDNSNVVVITLGSKGSIFTAPKNTGTTSKFVESVKVDNVVDTTGAGDTFLGGLITQVSLGQDLESSIRFATKASSLAIQQNGAASSIPTFEQVTQQL</sequence>
<dbReference type="Gene3D" id="3.40.1190.20">
    <property type="match status" value="1"/>
</dbReference>
<keyword evidence="12" id="KW-0539">Nucleus</keyword>
<comment type="subcellular location">
    <subcellularLocation>
        <location evidence="12">Cytoplasm</location>
    </subcellularLocation>
    <subcellularLocation>
        <location evidence="12">Nucleus</location>
    </subcellularLocation>
</comment>
<comment type="cofactor">
    <cofactor evidence="12">
        <name>Mg(2+)</name>
        <dbReference type="ChEBI" id="CHEBI:18420"/>
    </cofactor>
    <text evidence="12">Requires a divalent cation, most likely magnesium in vivo, as an electrophilic catalyst to aid phosphoryl group transfer. It is the chelate of the metal and the nucleotide that is the actual substrate.</text>
</comment>
<evidence type="ECO:0000256" key="10">
    <source>
        <dbReference type="ARBA" id="ARBA00022958"/>
    </source>
</evidence>
<dbReference type="InterPro" id="IPR002139">
    <property type="entry name" value="Ribo/fructo_kinase"/>
</dbReference>
<dbReference type="GO" id="GO:0005634">
    <property type="term" value="C:nucleus"/>
    <property type="evidence" value="ECO:0007669"/>
    <property type="project" value="UniProtKB-SubCell"/>
</dbReference>
<feature type="binding site" evidence="12">
    <location>
        <position position="280"/>
    </location>
    <ligand>
        <name>K(+)</name>
        <dbReference type="ChEBI" id="CHEBI:29103"/>
    </ligand>
</feature>
<dbReference type="InterPro" id="IPR011611">
    <property type="entry name" value="PfkB_dom"/>
</dbReference>
<dbReference type="Pfam" id="PF00294">
    <property type="entry name" value="PfkB"/>
    <property type="match status" value="1"/>
</dbReference>
<dbReference type="EC" id="2.7.1.15" evidence="2 12"/>
<dbReference type="OrthoDB" id="415590at2759"/>
<feature type="binding site" evidence="12">
    <location>
        <position position="150"/>
    </location>
    <ligand>
        <name>substrate</name>
    </ligand>
</feature>
<dbReference type="GO" id="GO:0005524">
    <property type="term" value="F:ATP binding"/>
    <property type="evidence" value="ECO:0007669"/>
    <property type="project" value="UniProtKB-UniRule"/>
</dbReference>
<dbReference type="AlphaFoldDB" id="A0A1E3P9F1"/>
<feature type="binding site" evidence="12">
    <location>
        <position position="325"/>
    </location>
    <ligand>
        <name>K(+)</name>
        <dbReference type="ChEBI" id="CHEBI:29103"/>
    </ligand>
</feature>
<evidence type="ECO:0000256" key="5">
    <source>
        <dbReference type="ARBA" id="ARBA00022723"/>
    </source>
</evidence>
<comment type="activity regulation">
    <text evidence="12">Activated by a monovalent cation that binds near, but not in, the active site. The most likely occupant of the site in vivo is potassium. Ion binding induces a conformational change that may alter substrate affinity.</text>
</comment>
<dbReference type="UniPathway" id="UPA00916">
    <property type="reaction ID" value="UER00889"/>
</dbReference>
<reference evidence="14 15" key="1">
    <citation type="journal article" date="2016" name="Proc. Natl. Acad. Sci. U.S.A.">
        <title>Comparative genomics of biotechnologically important yeasts.</title>
        <authorList>
            <person name="Riley R."/>
            <person name="Haridas S."/>
            <person name="Wolfe K.H."/>
            <person name="Lopes M.R."/>
            <person name="Hittinger C.T."/>
            <person name="Goeker M."/>
            <person name="Salamov A.A."/>
            <person name="Wisecaver J.H."/>
            <person name="Long T.M."/>
            <person name="Calvey C.H."/>
            <person name="Aerts A.L."/>
            <person name="Barry K.W."/>
            <person name="Choi C."/>
            <person name="Clum A."/>
            <person name="Coughlan A.Y."/>
            <person name="Deshpande S."/>
            <person name="Douglass A.P."/>
            <person name="Hanson S.J."/>
            <person name="Klenk H.-P."/>
            <person name="LaButti K.M."/>
            <person name="Lapidus A."/>
            <person name="Lindquist E.A."/>
            <person name="Lipzen A.M."/>
            <person name="Meier-Kolthoff J.P."/>
            <person name="Ohm R.A."/>
            <person name="Otillar R.P."/>
            <person name="Pangilinan J.L."/>
            <person name="Peng Y."/>
            <person name="Rokas A."/>
            <person name="Rosa C.A."/>
            <person name="Scheuner C."/>
            <person name="Sibirny A.A."/>
            <person name="Slot J.C."/>
            <person name="Stielow J.B."/>
            <person name="Sun H."/>
            <person name="Kurtzman C.P."/>
            <person name="Blackwell M."/>
            <person name="Grigoriev I.V."/>
            <person name="Jeffries T.W."/>
        </authorList>
    </citation>
    <scope>NUCLEOTIDE SEQUENCE [LARGE SCALE GENOMIC DNA]</scope>
    <source>
        <strain evidence="15">ATCC 58044 / CBS 1984 / NCYC 433 / NRRL Y-366-8</strain>
    </source>
</reference>
<keyword evidence="10 12" id="KW-0630">Potassium</keyword>
<comment type="similarity">
    <text evidence="1">Belongs to the carbohydrate kinase pfkB family.</text>
</comment>
<dbReference type="Proteomes" id="UP000094112">
    <property type="component" value="Unassembled WGS sequence"/>
</dbReference>
<feature type="binding site" evidence="12">
    <location>
        <position position="195"/>
    </location>
    <ligand>
        <name>ATP</name>
        <dbReference type="ChEBI" id="CHEBI:30616"/>
    </ligand>
</feature>
<keyword evidence="15" id="KW-1185">Reference proteome</keyword>
<evidence type="ECO:0000256" key="8">
    <source>
        <dbReference type="ARBA" id="ARBA00022840"/>
    </source>
</evidence>
<feature type="binding site" evidence="12">
    <location>
        <position position="316"/>
    </location>
    <ligand>
        <name>K(+)</name>
        <dbReference type="ChEBI" id="CHEBI:29103"/>
    </ligand>
</feature>
<feature type="binding site" evidence="12">
    <location>
        <position position="286"/>
    </location>
    <ligand>
        <name>substrate</name>
    </ligand>
</feature>
<keyword evidence="4 12" id="KW-0808">Transferase</keyword>
<dbReference type="HAMAP" id="MF_01987">
    <property type="entry name" value="Ribokinase"/>
    <property type="match status" value="1"/>
</dbReference>
<dbReference type="GO" id="GO:0005737">
    <property type="term" value="C:cytoplasm"/>
    <property type="evidence" value="ECO:0007669"/>
    <property type="project" value="UniProtKB-SubCell"/>
</dbReference>
<dbReference type="PRINTS" id="PR00990">
    <property type="entry name" value="RIBOKINASE"/>
</dbReference>
<keyword evidence="7 12" id="KW-0418">Kinase</keyword>
<dbReference type="CDD" id="cd01174">
    <property type="entry name" value="ribokinase"/>
    <property type="match status" value="1"/>
</dbReference>
<comment type="caution">
    <text evidence="12">Lacks conserved residue(s) required for the propagation of feature annotation.</text>
</comment>
<evidence type="ECO:0000256" key="9">
    <source>
        <dbReference type="ARBA" id="ARBA00022842"/>
    </source>
</evidence>
<evidence type="ECO:0000256" key="1">
    <source>
        <dbReference type="ARBA" id="ARBA00005380"/>
    </source>
</evidence>
<comment type="subunit">
    <text evidence="12">Homodimer.</text>
</comment>
<comment type="function">
    <text evidence="12">Catalyzes the phosphorylation of ribose at O-5 in a reaction requiring ATP and magnesium. The resulting D-ribose-5-phosphate can then be used either for sythesis of nucleotides, histidine, and tryptophan, or as a component of the pentose phosphate pathway.</text>
</comment>
<evidence type="ECO:0000313" key="15">
    <source>
        <dbReference type="Proteomes" id="UP000094112"/>
    </source>
</evidence>
<keyword evidence="11 12" id="KW-0119">Carbohydrate metabolism</keyword>
<dbReference type="GO" id="GO:0019303">
    <property type="term" value="P:D-ribose catabolic process"/>
    <property type="evidence" value="ECO:0007669"/>
    <property type="project" value="UniProtKB-UniRule"/>
</dbReference>
<evidence type="ECO:0000256" key="2">
    <source>
        <dbReference type="ARBA" id="ARBA00012035"/>
    </source>
</evidence>
<keyword evidence="8 12" id="KW-0067">ATP-binding</keyword>
<accession>A0A1E3P9F1</accession>
<feature type="binding site" evidence="12">
    <location>
        <position position="321"/>
    </location>
    <ligand>
        <name>K(+)</name>
        <dbReference type="ChEBI" id="CHEBI:29103"/>
    </ligand>
</feature>
<dbReference type="GO" id="GO:0004747">
    <property type="term" value="F:ribokinase activity"/>
    <property type="evidence" value="ECO:0007669"/>
    <property type="project" value="UniProtKB-UniRule"/>
</dbReference>
<dbReference type="EMBL" id="KV454208">
    <property type="protein sequence ID" value="ODQ62036.1"/>
    <property type="molecule type" value="Genomic_DNA"/>
</dbReference>
<comment type="catalytic activity">
    <reaction evidence="12">
        <text>D-ribose + ATP = D-ribose 5-phosphate + ADP + H(+)</text>
        <dbReference type="Rhea" id="RHEA:13697"/>
        <dbReference type="ChEBI" id="CHEBI:15378"/>
        <dbReference type="ChEBI" id="CHEBI:30616"/>
        <dbReference type="ChEBI" id="CHEBI:47013"/>
        <dbReference type="ChEBI" id="CHEBI:78346"/>
        <dbReference type="ChEBI" id="CHEBI:456216"/>
        <dbReference type="EC" id="2.7.1.15"/>
    </reaction>
</comment>
<keyword evidence="12" id="KW-0963">Cytoplasm</keyword>
<dbReference type="PANTHER" id="PTHR10584">
    <property type="entry name" value="SUGAR KINASE"/>
    <property type="match status" value="1"/>
</dbReference>
<dbReference type="RefSeq" id="XP_019041243.1">
    <property type="nucleotide sequence ID" value="XM_019184342.1"/>
</dbReference>
<evidence type="ECO:0000256" key="4">
    <source>
        <dbReference type="ARBA" id="ARBA00022679"/>
    </source>
</evidence>
<keyword evidence="5 12" id="KW-0479">Metal-binding</keyword>
<dbReference type="InterPro" id="IPR002173">
    <property type="entry name" value="Carboh/pur_kinase_PfkB_CS"/>
</dbReference>
<evidence type="ECO:0000256" key="11">
    <source>
        <dbReference type="ARBA" id="ARBA00023277"/>
    </source>
</evidence>
<comment type="similarity">
    <text evidence="12">Belongs to the carbohydrate kinase PfkB family. Ribokinase subfamily.</text>
</comment>
<name>A0A1E3P9F1_WICAA</name>
<dbReference type="SUPFAM" id="SSF53613">
    <property type="entry name" value="Ribokinase-like"/>
    <property type="match status" value="1"/>
</dbReference>
<dbReference type="PROSITE" id="PS00584">
    <property type="entry name" value="PFKB_KINASES_2"/>
    <property type="match status" value="1"/>
</dbReference>
<keyword evidence="6 12" id="KW-0547">Nucleotide-binding</keyword>
<dbReference type="InterPro" id="IPR011877">
    <property type="entry name" value="Ribokinase"/>
</dbReference>
<evidence type="ECO:0000256" key="7">
    <source>
        <dbReference type="ARBA" id="ARBA00022777"/>
    </source>
</evidence>
<dbReference type="PANTHER" id="PTHR10584:SF166">
    <property type="entry name" value="RIBOKINASE"/>
    <property type="match status" value="1"/>
</dbReference>
<evidence type="ECO:0000256" key="12">
    <source>
        <dbReference type="HAMAP-Rule" id="MF_03215"/>
    </source>
</evidence>
<feature type="binding site" evidence="12">
    <location>
        <begin position="285"/>
        <end position="286"/>
    </location>
    <ligand>
        <name>ATP</name>
        <dbReference type="ChEBI" id="CHEBI:30616"/>
    </ligand>
</feature>
<feature type="binding site" evidence="12">
    <location>
        <position position="282"/>
    </location>
    <ligand>
        <name>K(+)</name>
        <dbReference type="ChEBI" id="CHEBI:29103"/>
    </ligand>
</feature>
<feature type="binding site" evidence="12">
    <location>
        <begin position="39"/>
        <end position="43"/>
    </location>
    <ligand>
        <name>substrate</name>
    </ligand>
</feature>
<dbReference type="GO" id="GO:0046872">
    <property type="term" value="F:metal ion binding"/>
    <property type="evidence" value="ECO:0007669"/>
    <property type="project" value="UniProtKB-KW"/>
</dbReference>
<keyword evidence="9 12" id="KW-0460">Magnesium</keyword>
<dbReference type="InterPro" id="IPR029056">
    <property type="entry name" value="Ribokinase-like"/>
</dbReference>
<feature type="binding site" evidence="12">
    <location>
        <position position="319"/>
    </location>
    <ligand>
        <name>K(+)</name>
        <dbReference type="ChEBI" id="CHEBI:29103"/>
    </ligand>
</feature>
<evidence type="ECO:0000313" key="14">
    <source>
        <dbReference type="EMBL" id="ODQ62036.1"/>
    </source>
</evidence>
<organism evidence="14 15">
    <name type="scientific">Wickerhamomyces anomalus (strain ATCC 58044 / CBS 1984 / NCYC 433 / NRRL Y-366-8)</name>
    <name type="common">Yeast</name>
    <name type="synonym">Hansenula anomala</name>
    <dbReference type="NCBI Taxonomy" id="683960"/>
    <lineage>
        <taxon>Eukaryota</taxon>
        <taxon>Fungi</taxon>
        <taxon>Dikarya</taxon>
        <taxon>Ascomycota</taxon>
        <taxon>Saccharomycotina</taxon>
        <taxon>Saccharomycetes</taxon>
        <taxon>Phaffomycetales</taxon>
        <taxon>Wickerhamomycetaceae</taxon>
        <taxon>Wickerhamomyces</taxon>
    </lineage>
</organism>
<dbReference type="GeneID" id="30201588"/>
<comment type="pathway">
    <text evidence="12">Carbohydrate metabolism; D-ribose degradation; D-ribose 5-phosphate from beta-D-ribopyranose: step 2/2.</text>
</comment>
<feature type="domain" description="Carbohydrate kinase PfkB" evidence="13">
    <location>
        <begin position="3"/>
        <end position="328"/>
    </location>
</feature>
<gene>
    <name evidence="12" type="primary">RBK1</name>
    <name evidence="14" type="ORF">WICANDRAFT_76216</name>
</gene>
<proteinExistence type="inferred from homology"/>
<evidence type="ECO:0000259" key="13">
    <source>
        <dbReference type="Pfam" id="PF00294"/>
    </source>
</evidence>
<feature type="binding site" evidence="12">
    <location>
        <begin position="249"/>
        <end position="254"/>
    </location>
    <ligand>
        <name>ATP</name>
        <dbReference type="ChEBI" id="CHEBI:30616"/>
    </ligand>
</feature>
<feature type="active site" description="Proton acceptor" evidence="12">
    <location>
        <position position="286"/>
    </location>
</feature>
<feature type="binding site" evidence="12">
    <location>
        <begin position="11"/>
        <end position="13"/>
    </location>
    <ligand>
        <name>substrate</name>
    </ligand>
</feature>
<evidence type="ECO:0000256" key="6">
    <source>
        <dbReference type="ARBA" id="ARBA00022741"/>
    </source>
</evidence>